<keyword evidence="3" id="KW-0802">TPR repeat</keyword>
<dbReference type="PANTHER" id="PTHR45883">
    <property type="entry name" value="HSC70-INTERACTING PROTEIN"/>
    <property type="match status" value="1"/>
</dbReference>
<comment type="subunit">
    <text evidence="5">Homotetramer. Interacts with Hsc70 as well as DNAJ homologs and Hsp90.</text>
</comment>
<dbReference type="Pfam" id="PF17830">
    <property type="entry name" value="STI1-HOP_DP"/>
    <property type="match status" value="1"/>
</dbReference>
<dbReference type="SUPFAM" id="SSF48452">
    <property type="entry name" value="TPR-like"/>
    <property type="match status" value="1"/>
</dbReference>
<dbReference type="GO" id="GO:0030544">
    <property type="term" value="F:Hsp70 protein binding"/>
    <property type="evidence" value="ECO:0007669"/>
    <property type="project" value="TreeGrafter"/>
</dbReference>
<dbReference type="InterPro" id="IPR041243">
    <property type="entry name" value="STI1/HOP_DP"/>
</dbReference>
<feature type="compositionally biased region" description="Basic and acidic residues" evidence="6">
    <location>
        <begin position="229"/>
        <end position="260"/>
    </location>
</feature>
<evidence type="ECO:0000259" key="7">
    <source>
        <dbReference type="SMART" id="SM00727"/>
    </source>
</evidence>
<proteinExistence type="inferred from homology"/>
<evidence type="ECO:0000256" key="2">
    <source>
        <dbReference type="ARBA" id="ARBA00022737"/>
    </source>
</evidence>
<evidence type="ECO:0000256" key="3">
    <source>
        <dbReference type="ARBA" id="ARBA00022803"/>
    </source>
</evidence>
<keyword evidence="8" id="KW-1185">Reference proteome</keyword>
<comment type="similarity">
    <text evidence="1">Belongs to the FAM10 family.</text>
</comment>
<dbReference type="FunFam" id="1.25.40.10:FF:000112">
    <property type="entry name" value="FAM10 family protein"/>
    <property type="match status" value="1"/>
</dbReference>
<dbReference type="PANTHER" id="PTHR45883:SF2">
    <property type="entry name" value="HSC70-INTERACTING PROTEIN"/>
    <property type="match status" value="1"/>
</dbReference>
<dbReference type="GO" id="GO:0005634">
    <property type="term" value="C:nucleus"/>
    <property type="evidence" value="ECO:0007669"/>
    <property type="project" value="UniProtKB-ARBA"/>
</dbReference>
<dbReference type="SMART" id="SM00028">
    <property type="entry name" value="TPR"/>
    <property type="match status" value="3"/>
</dbReference>
<reference evidence="9" key="2">
    <citation type="submission" date="2023-11" db="UniProtKB">
        <authorList>
            <consortium name="WormBaseParasite"/>
        </authorList>
    </citation>
    <scope>IDENTIFICATION</scope>
</reference>
<feature type="region of interest" description="Disordered" evidence="6">
    <location>
        <begin position="229"/>
        <end position="266"/>
    </location>
</feature>
<evidence type="ECO:0000256" key="1">
    <source>
        <dbReference type="ARBA" id="ARBA00009015"/>
    </source>
</evidence>
<protein>
    <recommendedName>
        <fullName evidence="7">STI1 domain-containing protein</fullName>
    </recommendedName>
</protein>
<dbReference type="Gene3D" id="6.10.250.3420">
    <property type="match status" value="1"/>
</dbReference>
<dbReference type="InterPro" id="IPR006636">
    <property type="entry name" value="STI1_HS-bd"/>
</dbReference>
<dbReference type="Gene3D" id="1.25.40.10">
    <property type="entry name" value="Tetratricopeptide repeat domain"/>
    <property type="match status" value="1"/>
</dbReference>
<comment type="function">
    <text evidence="4">One HIP oligomer binds the ATPase domains of at least two HSC70 molecules dependent on activation of the HSC70 ATPase by HSP40. Stabilizes the ADP state of HSC70 that has a high affinity for substrate protein. Through its own chaperone activity, it may contribute to the interaction of HSC70 with various target proteins.</text>
</comment>
<keyword evidence="2" id="KW-0677">Repeat</keyword>
<evidence type="ECO:0000256" key="4">
    <source>
        <dbReference type="ARBA" id="ARBA00037033"/>
    </source>
</evidence>
<dbReference type="AlphaFoldDB" id="A0AA85G1Q4"/>
<evidence type="ECO:0000313" key="8">
    <source>
        <dbReference type="Proteomes" id="UP000050792"/>
    </source>
</evidence>
<evidence type="ECO:0000256" key="6">
    <source>
        <dbReference type="SAM" id="MobiDB-lite"/>
    </source>
</evidence>
<dbReference type="Pfam" id="PF18253">
    <property type="entry name" value="HipN"/>
    <property type="match status" value="1"/>
</dbReference>
<dbReference type="SMART" id="SM00727">
    <property type="entry name" value="STI1"/>
    <property type="match status" value="1"/>
</dbReference>
<dbReference type="InterPro" id="IPR034649">
    <property type="entry name" value="Hip_N"/>
</dbReference>
<feature type="region of interest" description="Disordered" evidence="6">
    <location>
        <begin position="41"/>
        <end position="71"/>
    </location>
</feature>
<dbReference type="WBParaSite" id="SRDH1_73570.2">
    <property type="protein sequence ID" value="SRDH1_73570.2"/>
    <property type="gene ID" value="SRDH1_73570"/>
</dbReference>
<dbReference type="Gene3D" id="1.10.260.100">
    <property type="match status" value="1"/>
</dbReference>
<organism evidence="8 9">
    <name type="scientific">Schistosoma rodhaini</name>
    <dbReference type="NCBI Taxonomy" id="6188"/>
    <lineage>
        <taxon>Eukaryota</taxon>
        <taxon>Metazoa</taxon>
        <taxon>Spiralia</taxon>
        <taxon>Lophotrochozoa</taxon>
        <taxon>Platyhelminthes</taxon>
        <taxon>Trematoda</taxon>
        <taxon>Digenea</taxon>
        <taxon>Strigeidida</taxon>
        <taxon>Schistosomatoidea</taxon>
        <taxon>Schistosomatidae</taxon>
        <taxon>Schistosoma</taxon>
    </lineage>
</organism>
<dbReference type="FunFam" id="6.10.250.3420:FF:000001">
    <property type="entry name" value="Hsc70-interacting protein-like protein"/>
    <property type="match status" value="1"/>
</dbReference>
<sequence length="368" mass="41616">MNPEKVALLKQFVDLLKEKPEVLNTPELSFFKDWLKSLGANVPVSQDNRPTENSFSDDSGADETSESEIEFDDEVLPKEPVPDLAMGDDSIEVTDEMREKAEGKKCEAMAKMSDGDLTGAVDLFTEAIKLNPQSSLFHARRASCFVRMKKPSHAIADCDKAISLNPDSAQPYKWRGFANKMIGNWEAAYQDLQTSLKLDYTDDANEAIKEIEPKHKRIFEHNMKYERKRQEKLERERRERIRKAQEERERAQRDTEKPDFDIPDSGNIPGMNNMFSQLFNDPELMSAIQDPEVMKAFSEVCSNPAAMDKYKNNPKVMKVIEKMKNRFSGGGMPGGMPFGMGGAGFNMPNQSCPGVPLPNDWDLCTQPN</sequence>
<dbReference type="GO" id="GO:1902494">
    <property type="term" value="C:catalytic complex"/>
    <property type="evidence" value="ECO:0007669"/>
    <property type="project" value="UniProtKB-ARBA"/>
</dbReference>
<evidence type="ECO:0000313" key="9">
    <source>
        <dbReference type="WBParaSite" id="SRDH1_73570.2"/>
    </source>
</evidence>
<feature type="domain" description="STI1" evidence="7">
    <location>
        <begin position="281"/>
        <end position="320"/>
    </location>
</feature>
<dbReference type="CDD" id="cd14438">
    <property type="entry name" value="Hip_N"/>
    <property type="match status" value="1"/>
</dbReference>
<dbReference type="GO" id="GO:0046983">
    <property type="term" value="F:protein dimerization activity"/>
    <property type="evidence" value="ECO:0007669"/>
    <property type="project" value="InterPro"/>
</dbReference>
<feature type="compositionally biased region" description="Polar residues" evidence="6">
    <location>
        <begin position="43"/>
        <end position="57"/>
    </location>
</feature>
<name>A0AA85G1Q4_9TREM</name>
<reference evidence="8" key="1">
    <citation type="submission" date="2022-06" db="EMBL/GenBank/DDBJ databases">
        <authorList>
            <person name="Berger JAMES D."/>
            <person name="Berger JAMES D."/>
        </authorList>
    </citation>
    <scope>NUCLEOTIDE SEQUENCE [LARGE SCALE GENOMIC DNA]</scope>
</reference>
<feature type="compositionally biased region" description="Acidic residues" evidence="6">
    <location>
        <begin position="59"/>
        <end position="71"/>
    </location>
</feature>
<evidence type="ECO:0000256" key="5">
    <source>
        <dbReference type="ARBA" id="ARBA00064040"/>
    </source>
</evidence>
<accession>A0AA85G1Q4</accession>
<dbReference type="InterPro" id="IPR011990">
    <property type="entry name" value="TPR-like_helical_dom_sf"/>
</dbReference>
<dbReference type="InterPro" id="IPR019734">
    <property type="entry name" value="TPR_rpt"/>
</dbReference>
<dbReference type="Proteomes" id="UP000050792">
    <property type="component" value="Unassembled WGS sequence"/>
</dbReference>